<protein>
    <submittedName>
        <fullName evidence="1">Uncharacterized protein</fullName>
    </submittedName>
</protein>
<accession>X1FN69</accession>
<sequence>MLFFQKIIDELKKGIEFPFNEDVYQLGTINQLIDVSNNLNPSLCKKVQDIYK</sequence>
<dbReference type="AlphaFoldDB" id="X1FN69"/>
<gene>
    <name evidence="1" type="ORF">S03H2_06347</name>
</gene>
<organism evidence="1">
    <name type="scientific">marine sediment metagenome</name>
    <dbReference type="NCBI Taxonomy" id="412755"/>
    <lineage>
        <taxon>unclassified sequences</taxon>
        <taxon>metagenomes</taxon>
        <taxon>ecological metagenomes</taxon>
    </lineage>
</organism>
<dbReference type="EMBL" id="BARU01002764">
    <property type="protein sequence ID" value="GAH30824.1"/>
    <property type="molecule type" value="Genomic_DNA"/>
</dbReference>
<comment type="caution">
    <text evidence="1">The sequence shown here is derived from an EMBL/GenBank/DDBJ whole genome shotgun (WGS) entry which is preliminary data.</text>
</comment>
<evidence type="ECO:0000313" key="1">
    <source>
        <dbReference type="EMBL" id="GAH30824.1"/>
    </source>
</evidence>
<name>X1FN69_9ZZZZ</name>
<reference evidence="1" key="1">
    <citation type="journal article" date="2014" name="Front. Microbiol.">
        <title>High frequency of phylogenetically diverse reductive dehalogenase-homologous genes in deep subseafloor sedimentary metagenomes.</title>
        <authorList>
            <person name="Kawai M."/>
            <person name="Futagami T."/>
            <person name="Toyoda A."/>
            <person name="Takaki Y."/>
            <person name="Nishi S."/>
            <person name="Hori S."/>
            <person name="Arai W."/>
            <person name="Tsubouchi T."/>
            <person name="Morono Y."/>
            <person name="Uchiyama I."/>
            <person name="Ito T."/>
            <person name="Fujiyama A."/>
            <person name="Inagaki F."/>
            <person name="Takami H."/>
        </authorList>
    </citation>
    <scope>NUCLEOTIDE SEQUENCE</scope>
    <source>
        <strain evidence="1">Expedition CK06-06</strain>
    </source>
</reference>
<proteinExistence type="predicted"/>